<dbReference type="EMBL" id="JBEWTB010000002">
    <property type="protein sequence ID" value="MET4759336.1"/>
    <property type="molecule type" value="Genomic_DNA"/>
</dbReference>
<feature type="region of interest" description="Disordered" evidence="1">
    <location>
        <begin position="207"/>
        <end position="239"/>
    </location>
</feature>
<feature type="compositionally biased region" description="Basic and acidic residues" evidence="1">
    <location>
        <begin position="210"/>
        <end position="236"/>
    </location>
</feature>
<dbReference type="Pfam" id="PF03837">
    <property type="entry name" value="RecT"/>
    <property type="match status" value="1"/>
</dbReference>
<evidence type="ECO:0000313" key="2">
    <source>
        <dbReference type="EMBL" id="MET4759336.1"/>
    </source>
</evidence>
<accession>A0ABV2SNL9</accession>
<proteinExistence type="predicted"/>
<evidence type="ECO:0000313" key="3">
    <source>
        <dbReference type="Proteomes" id="UP001549366"/>
    </source>
</evidence>
<protein>
    <submittedName>
        <fullName evidence="2">Phage recombination protein Bet</fullName>
    </submittedName>
</protein>
<name>A0ABV2SNL9_9GAMM</name>
<reference evidence="2 3" key="1">
    <citation type="submission" date="2024-06" db="EMBL/GenBank/DDBJ databases">
        <title>Genomic Encyclopedia of Type Strains, Phase V (KMG-V): Genome sequencing to study the core and pangenomes of soil and plant-associated prokaryotes.</title>
        <authorList>
            <person name="Whitman W."/>
        </authorList>
    </citation>
    <scope>NUCLEOTIDE SEQUENCE [LARGE SCALE GENOMIC DNA]</scope>
    <source>
        <strain evidence="2 3">NE40</strain>
    </source>
</reference>
<sequence>MNHSCVVNDGGSSANDLVARFAERYGFREDELLNTLAQTAFRQQNGSVPTREQLLSLLSVADSYGLNPFIRQIWALSDRKGGVLPVISVDGWVSIMNSYPQSDGMEFSYPDELITFDEDMKACHPWMECIIHRKDREHAIKVREYLDELYRPAVIKNGKKFPGPWQTCPKRMLRHKSQIQAIRIAYGLSGLFEPDEAERLLETQMGEPVPDLRESESKLAEAASHDVKEREKKEAVEPVSSELDVLDDALAEMAGELLPAKDIAGDEVPDPGDLEPQVVSFIDQIVDRAKGTGAFTAAQGFAQERFKEDGNALNYCLFRLDEAQAASAAPAA</sequence>
<dbReference type="RefSeq" id="WP_354009330.1">
    <property type="nucleotide sequence ID" value="NZ_JBEWTA010000001.1"/>
</dbReference>
<dbReference type="InterPro" id="IPR018330">
    <property type="entry name" value="RecT_fam"/>
</dbReference>
<keyword evidence="3" id="KW-1185">Reference proteome</keyword>
<dbReference type="Proteomes" id="UP001549366">
    <property type="component" value="Unassembled WGS sequence"/>
</dbReference>
<gene>
    <name evidence="2" type="ORF">V5J35_004528</name>
</gene>
<comment type="caution">
    <text evidence="2">The sequence shown here is derived from an EMBL/GenBank/DDBJ whole genome shotgun (WGS) entry which is preliminary data.</text>
</comment>
<evidence type="ECO:0000256" key="1">
    <source>
        <dbReference type="SAM" id="MobiDB-lite"/>
    </source>
</evidence>
<organism evidence="2 3">
    <name type="scientific">Endozoicomonas lisbonensis</name>
    <dbReference type="NCBI Taxonomy" id="3120522"/>
    <lineage>
        <taxon>Bacteria</taxon>
        <taxon>Pseudomonadati</taxon>
        <taxon>Pseudomonadota</taxon>
        <taxon>Gammaproteobacteria</taxon>
        <taxon>Oceanospirillales</taxon>
        <taxon>Endozoicomonadaceae</taxon>
        <taxon>Endozoicomonas</taxon>
    </lineage>
</organism>